<gene>
    <name evidence="1" type="ORF">HG543_49705</name>
</gene>
<keyword evidence="2" id="KW-1185">Reference proteome</keyword>
<reference evidence="1 2" key="1">
    <citation type="submission" date="2020-04" db="EMBL/GenBank/DDBJ databases">
        <title>Draft genome of Pyxidicoccus fallax type strain.</title>
        <authorList>
            <person name="Whitworth D.E."/>
        </authorList>
    </citation>
    <scope>NUCLEOTIDE SEQUENCE [LARGE SCALE GENOMIC DNA]</scope>
    <source>
        <strain evidence="1 2">DSM 14698</strain>
    </source>
</reference>
<organism evidence="1 2">
    <name type="scientific">Pyxidicoccus fallax</name>
    <dbReference type="NCBI Taxonomy" id="394095"/>
    <lineage>
        <taxon>Bacteria</taxon>
        <taxon>Pseudomonadati</taxon>
        <taxon>Myxococcota</taxon>
        <taxon>Myxococcia</taxon>
        <taxon>Myxococcales</taxon>
        <taxon>Cystobacterineae</taxon>
        <taxon>Myxococcaceae</taxon>
        <taxon>Pyxidicoccus</taxon>
    </lineage>
</organism>
<dbReference type="Proteomes" id="UP000518300">
    <property type="component" value="Unassembled WGS sequence"/>
</dbReference>
<accession>A0A848LZY9</accession>
<sequence length="409" mass="44521">MSVQGASGHPRVWLEFESGPLAHVQAELRFEFHVERREASSYRPLSLFEQEIPLDEDSEDERQMCAYVTALGADLEAGGFLLGSQGPWLVHAPAWGGSPSYVRLMSHEEWEGRCEGFGREFHDEQVSRIRSVSSELWVCGAPGFVFQRRGSEWSPVETGLPNRHAMVHDVCPFQDALWLLVNQGELWRSAGGRAERVPTPAVPHADGSPNRLNLLSFRDTLYVANGGAQVLAWDGSRFEALRPPGSGPGRDSFCWADIARSGELWLASDERVFVTDGSQWREYDLPALGAPRLYGLCADPAGGAWIAGTASVSGRMRGVLLRATVAGLEQVEVPEAPDIIAQPAMHHGGVYAVGQGAEGGLFQYTPPSVGTSVSLRVSTRTFGSELAALHTLTARVKQLVEAFGGWLES</sequence>
<name>A0A848LZY9_9BACT</name>
<comment type="caution">
    <text evidence="1">The sequence shown here is derived from an EMBL/GenBank/DDBJ whole genome shotgun (WGS) entry which is preliminary data.</text>
</comment>
<dbReference type="SUPFAM" id="SSF63829">
    <property type="entry name" value="Calcium-dependent phosphotriesterase"/>
    <property type="match status" value="1"/>
</dbReference>
<proteinExistence type="predicted"/>
<protein>
    <submittedName>
        <fullName evidence="1">Uncharacterized protein</fullName>
    </submittedName>
</protein>
<dbReference type="AlphaFoldDB" id="A0A848LZY9"/>
<dbReference type="RefSeq" id="WP_169352004.1">
    <property type="nucleotide sequence ID" value="NZ_JABBJJ010000489.1"/>
</dbReference>
<evidence type="ECO:0000313" key="1">
    <source>
        <dbReference type="EMBL" id="NMO22883.1"/>
    </source>
</evidence>
<dbReference type="EMBL" id="JABBJJ010000489">
    <property type="protein sequence ID" value="NMO22883.1"/>
    <property type="molecule type" value="Genomic_DNA"/>
</dbReference>
<evidence type="ECO:0000313" key="2">
    <source>
        <dbReference type="Proteomes" id="UP000518300"/>
    </source>
</evidence>